<feature type="signal peptide" evidence="1">
    <location>
        <begin position="1"/>
        <end position="23"/>
    </location>
</feature>
<dbReference type="OMA" id="MKGELIC"/>
<dbReference type="PANTHER" id="PTHR17630:SF56">
    <property type="entry name" value="ENDO-1,3_1,4-BETA-D-GLUCANASE"/>
    <property type="match status" value="1"/>
</dbReference>
<dbReference type="InterPro" id="IPR002925">
    <property type="entry name" value="Dienelactn_hydro"/>
</dbReference>
<keyword evidence="4" id="KW-1185">Reference proteome</keyword>
<feature type="domain" description="Dienelactone hydrolase" evidence="2">
    <location>
        <begin position="44"/>
        <end position="144"/>
    </location>
</feature>
<evidence type="ECO:0000256" key="1">
    <source>
        <dbReference type="SAM" id="SignalP"/>
    </source>
</evidence>
<sequence>MATASMLHRSLLCLAVLAAAAAAAQPRSFLVNYLLSFCSDFCEKDNRKIADKVGEAGYYVVVPDFFQGRPYNGDPSINITQWIMAHSPVKAAEDSKPIFAALKREGKSVVGVGGYCWGGKLAVEVAKTNEVGAIVISHPSSVTADDMKGELICFGAIVAQYIDEYIVN</sequence>
<keyword evidence="1" id="KW-0732">Signal</keyword>
<dbReference type="Gene3D" id="3.40.50.1820">
    <property type="entry name" value="alpha/beta hydrolase"/>
    <property type="match status" value="1"/>
</dbReference>
<dbReference type="InterPro" id="IPR029058">
    <property type="entry name" value="AB_hydrolase_fold"/>
</dbReference>
<dbReference type="AlphaFoldDB" id="A0A0E0QG35"/>
<dbReference type="Proteomes" id="UP000008022">
    <property type="component" value="Unassembled WGS sequence"/>
</dbReference>
<dbReference type="GO" id="GO:0016787">
    <property type="term" value="F:hydrolase activity"/>
    <property type="evidence" value="ECO:0007669"/>
    <property type="project" value="InterPro"/>
</dbReference>
<accession>A0A0E0QG35</accession>
<evidence type="ECO:0000313" key="4">
    <source>
        <dbReference type="Proteomes" id="UP000008022"/>
    </source>
</evidence>
<dbReference type="HOGENOM" id="CLU_1589145_0_0_1"/>
<dbReference type="eggNOG" id="KOG3043">
    <property type="taxonomic scope" value="Eukaryota"/>
</dbReference>
<evidence type="ECO:0000259" key="2">
    <source>
        <dbReference type="Pfam" id="PF01738"/>
    </source>
</evidence>
<name>A0A0E0QG35_ORYRU</name>
<evidence type="ECO:0000313" key="3">
    <source>
        <dbReference type="EnsemblPlants" id="ORUFI08G08220.1"/>
    </source>
</evidence>
<dbReference type="EnsemblPlants" id="ORUFI08G08220.1">
    <property type="protein sequence ID" value="ORUFI08G08220.1"/>
    <property type="gene ID" value="ORUFI08G08220"/>
</dbReference>
<reference evidence="3" key="2">
    <citation type="submission" date="2015-06" db="UniProtKB">
        <authorList>
            <consortium name="EnsemblPlants"/>
        </authorList>
    </citation>
    <scope>IDENTIFICATION</scope>
</reference>
<dbReference type="Pfam" id="PF01738">
    <property type="entry name" value="DLH"/>
    <property type="match status" value="1"/>
</dbReference>
<dbReference type="PANTHER" id="PTHR17630">
    <property type="entry name" value="DIENELACTONE HYDROLASE"/>
    <property type="match status" value="1"/>
</dbReference>
<dbReference type="STRING" id="4529.A0A0E0QG35"/>
<feature type="chain" id="PRO_5002371204" description="Dienelactone hydrolase domain-containing protein" evidence="1">
    <location>
        <begin position="24"/>
        <end position="168"/>
    </location>
</feature>
<proteinExistence type="predicted"/>
<dbReference type="SUPFAM" id="SSF53474">
    <property type="entry name" value="alpha/beta-Hydrolases"/>
    <property type="match status" value="1"/>
</dbReference>
<organism evidence="3 4">
    <name type="scientific">Oryza rufipogon</name>
    <name type="common">Brownbeard rice</name>
    <name type="synonym">Asian wild rice</name>
    <dbReference type="NCBI Taxonomy" id="4529"/>
    <lineage>
        <taxon>Eukaryota</taxon>
        <taxon>Viridiplantae</taxon>
        <taxon>Streptophyta</taxon>
        <taxon>Embryophyta</taxon>
        <taxon>Tracheophyta</taxon>
        <taxon>Spermatophyta</taxon>
        <taxon>Magnoliopsida</taxon>
        <taxon>Liliopsida</taxon>
        <taxon>Poales</taxon>
        <taxon>Poaceae</taxon>
        <taxon>BOP clade</taxon>
        <taxon>Oryzoideae</taxon>
        <taxon>Oryzeae</taxon>
        <taxon>Oryzinae</taxon>
        <taxon>Oryza</taxon>
    </lineage>
</organism>
<reference evidence="4" key="1">
    <citation type="submission" date="2013-06" db="EMBL/GenBank/DDBJ databases">
        <authorList>
            <person name="Zhao Q."/>
        </authorList>
    </citation>
    <scope>NUCLEOTIDE SEQUENCE</scope>
    <source>
        <strain evidence="4">cv. W1943</strain>
    </source>
</reference>
<dbReference type="Gramene" id="ORUFI08G08220.1">
    <property type="protein sequence ID" value="ORUFI08G08220.1"/>
    <property type="gene ID" value="ORUFI08G08220"/>
</dbReference>
<protein>
    <recommendedName>
        <fullName evidence="2">Dienelactone hydrolase domain-containing protein</fullName>
    </recommendedName>
</protein>